<feature type="binding site" evidence="2">
    <location>
        <position position="88"/>
    </location>
    <ligand>
        <name>Mg(2+)</name>
        <dbReference type="ChEBI" id="CHEBI:18420"/>
        <label>1</label>
        <note>catalytic</note>
    </ligand>
</feature>
<feature type="binding site" evidence="2">
    <location>
        <position position="73"/>
    </location>
    <ligand>
        <name>Mg(2+)</name>
        <dbReference type="ChEBI" id="CHEBI:18420"/>
        <label>1</label>
        <note>catalytic</note>
    </ligand>
</feature>
<evidence type="ECO:0000256" key="2">
    <source>
        <dbReference type="PIRSR" id="PIRSR600760-2"/>
    </source>
</evidence>
<dbReference type="PANTHER" id="PTHR20854">
    <property type="entry name" value="INOSITOL MONOPHOSPHATASE"/>
    <property type="match status" value="1"/>
</dbReference>
<dbReference type="PANTHER" id="PTHR20854:SF4">
    <property type="entry name" value="INOSITOL-1-MONOPHOSPHATASE-RELATED"/>
    <property type="match status" value="1"/>
</dbReference>
<dbReference type="KEGG" id="kps:KPNJ2_05132"/>
<reference evidence="3 4" key="1">
    <citation type="journal article" date="2014" name="Proc. Natl. Acad. Sci. U.S.A.">
        <title>Molecular dissection of the evolution of carbapenem-resistant multilocus sequence type 258 Klebsiella pneumoniae.</title>
        <authorList>
            <person name="Deleo F.R."/>
            <person name="Chen L."/>
            <person name="Porcella S.F."/>
            <person name="Martens C.A."/>
            <person name="Kobayashi S.D."/>
            <person name="Porter A.R."/>
            <person name="Chavda K.D."/>
            <person name="Jacobs M.R."/>
            <person name="Mathema B."/>
            <person name="Olsen R.J."/>
            <person name="Bonomo R.A."/>
            <person name="Musser J.M."/>
            <person name="Kreiswirth B.N."/>
        </authorList>
    </citation>
    <scope>NUCLEOTIDE SEQUENCE [LARGE SCALE GENOMIC DNA]</scope>
    <source>
        <strain evidence="3">30684/NJST258_2</strain>
    </source>
</reference>
<dbReference type="SUPFAM" id="SSF56655">
    <property type="entry name" value="Carbohydrate phosphatase"/>
    <property type="match status" value="1"/>
</dbReference>
<dbReference type="AlphaFoldDB" id="W8UPT3"/>
<feature type="binding site" evidence="2">
    <location>
        <position position="91"/>
    </location>
    <ligand>
        <name>Mg(2+)</name>
        <dbReference type="ChEBI" id="CHEBI:18420"/>
        <label>1</label>
        <note>catalytic</note>
    </ligand>
</feature>
<dbReference type="HOGENOM" id="CLU_044118_0_4_6"/>
<evidence type="ECO:0000313" key="3">
    <source>
        <dbReference type="EMBL" id="AHM81904.1"/>
    </source>
</evidence>
<evidence type="ECO:0000313" key="4">
    <source>
        <dbReference type="Proteomes" id="UP000019586"/>
    </source>
</evidence>
<feature type="binding site" evidence="2">
    <location>
        <position position="213"/>
    </location>
    <ligand>
        <name>Mg(2+)</name>
        <dbReference type="ChEBI" id="CHEBI:18420"/>
        <label>1</label>
        <note>catalytic</note>
    </ligand>
</feature>
<evidence type="ECO:0000256" key="1">
    <source>
        <dbReference type="ARBA" id="ARBA00009759"/>
    </source>
</evidence>
<dbReference type="GO" id="GO:0006020">
    <property type="term" value="P:inositol metabolic process"/>
    <property type="evidence" value="ECO:0007669"/>
    <property type="project" value="TreeGrafter"/>
</dbReference>
<protein>
    <submittedName>
        <fullName evidence="3">Myo-inositol-1(Or 4)-monophosphatase</fullName>
        <ecNumber evidence="3">3.1.3.25</ecNumber>
    </submittedName>
</protein>
<accession>W8UPT3</accession>
<comment type="cofactor">
    <cofactor evidence="2">
        <name>Mg(2+)</name>
        <dbReference type="ChEBI" id="CHEBI:18420"/>
    </cofactor>
</comment>
<dbReference type="EMBL" id="CP006918">
    <property type="protein sequence ID" value="AHM81904.1"/>
    <property type="molecule type" value="Genomic_DNA"/>
</dbReference>
<dbReference type="Proteomes" id="UP000019586">
    <property type="component" value="Chromosome"/>
</dbReference>
<dbReference type="Gene3D" id="3.40.190.80">
    <property type="match status" value="1"/>
</dbReference>
<dbReference type="GO" id="GO:0007165">
    <property type="term" value="P:signal transduction"/>
    <property type="evidence" value="ECO:0007669"/>
    <property type="project" value="TreeGrafter"/>
</dbReference>
<dbReference type="PATRIC" id="fig|1420013.3.peg.4814"/>
<organism evidence="3 4">
    <name type="scientific">Klebsiella pneumoniae 30684/NJST258_2</name>
    <dbReference type="NCBI Taxonomy" id="1420013"/>
    <lineage>
        <taxon>Bacteria</taxon>
        <taxon>Pseudomonadati</taxon>
        <taxon>Pseudomonadota</taxon>
        <taxon>Gammaproteobacteria</taxon>
        <taxon>Enterobacterales</taxon>
        <taxon>Enterobacteriaceae</taxon>
        <taxon>Klebsiella/Raoultella group</taxon>
        <taxon>Klebsiella</taxon>
        <taxon>Klebsiella pneumoniae complex</taxon>
    </lineage>
</organism>
<dbReference type="GO" id="GO:0046872">
    <property type="term" value="F:metal ion binding"/>
    <property type="evidence" value="ECO:0007669"/>
    <property type="project" value="UniProtKB-KW"/>
</dbReference>
<name>W8UPT3_KLEPN</name>
<proteinExistence type="inferred from homology"/>
<dbReference type="Gene3D" id="3.30.540.10">
    <property type="entry name" value="Fructose-1,6-Bisphosphatase, subunit A, domain 1"/>
    <property type="match status" value="1"/>
</dbReference>
<gene>
    <name evidence="3" type="ORF">KPNJ2_05132</name>
</gene>
<comment type="similarity">
    <text evidence="1">Belongs to the inositol monophosphatase superfamily.</text>
</comment>
<keyword evidence="3" id="KW-0378">Hydrolase</keyword>
<dbReference type="EC" id="3.1.3.25" evidence="3"/>
<dbReference type="Pfam" id="PF00459">
    <property type="entry name" value="Inositol_P"/>
    <property type="match status" value="1"/>
</dbReference>
<dbReference type="InterPro" id="IPR000760">
    <property type="entry name" value="Inositol_monophosphatase-like"/>
</dbReference>
<keyword evidence="2" id="KW-0460">Magnesium</keyword>
<keyword evidence="2" id="KW-0479">Metal-binding</keyword>
<sequence length="260" mass="28182">MLSESRTMTEAQRESLCALIRQAGAHAQALRDAGLQVDKKARQDFVSQADLAVEQEIKGWLQAHFPEEGFLGEESGFEGNDQTVWVLDPVDGTTNFILGMDYWCISLARVCQGELSLGIIYAPDRDEFFFAARGEGAYLNGRRLTLREPEPDAVVIGMGRSSRAPASDYARAIDTLLDAGLEYRRFGAGALMLAHVAAGQLHAYYEAHMNSWDALAGMLLIEEAGGTCNAFLANAGLRRGNLVLAGCASVQPRLAALLAK</sequence>
<dbReference type="GO" id="GO:0008934">
    <property type="term" value="F:inositol monophosphate 1-phosphatase activity"/>
    <property type="evidence" value="ECO:0007669"/>
    <property type="project" value="TreeGrafter"/>
</dbReference>
<dbReference type="PRINTS" id="PR00377">
    <property type="entry name" value="IMPHPHTASES"/>
</dbReference>